<dbReference type="InterPro" id="IPR000719">
    <property type="entry name" value="Prot_kinase_dom"/>
</dbReference>
<dbReference type="GO" id="GO:0005737">
    <property type="term" value="C:cytoplasm"/>
    <property type="evidence" value="ECO:0007669"/>
    <property type="project" value="UniProtKB-SubCell"/>
</dbReference>
<dbReference type="FunFam" id="3.30.200.20:FF:000494">
    <property type="entry name" value="serine/threonine-protein kinase WNK2 isoform X2"/>
    <property type="match status" value="1"/>
</dbReference>
<feature type="compositionally biased region" description="Polar residues" evidence="13">
    <location>
        <begin position="2170"/>
        <end position="2183"/>
    </location>
</feature>
<keyword evidence="9 16" id="KW-0418">Kinase</keyword>
<feature type="compositionally biased region" description="Polar residues" evidence="13">
    <location>
        <begin position="115"/>
        <end position="138"/>
    </location>
</feature>
<dbReference type="InterPro" id="IPR056865">
    <property type="entry name" value="CCTL2_WNK"/>
</dbReference>
<feature type="region of interest" description="Disordered" evidence="13">
    <location>
        <begin position="1186"/>
        <end position="1210"/>
    </location>
</feature>
<dbReference type="Gene3D" id="3.10.20.90">
    <property type="entry name" value="Phosphatidylinositol 3-kinase Catalytic Subunit, Chain A, domain 1"/>
    <property type="match status" value="2"/>
</dbReference>
<dbReference type="STRING" id="7998.ENSIPUP00000035078"/>
<evidence type="ECO:0000256" key="10">
    <source>
        <dbReference type="ARBA" id="ARBA00022840"/>
    </source>
</evidence>
<evidence type="ECO:0000256" key="7">
    <source>
        <dbReference type="ARBA" id="ARBA00022679"/>
    </source>
</evidence>
<feature type="compositionally biased region" description="Low complexity" evidence="13">
    <location>
        <begin position="1942"/>
        <end position="1952"/>
    </location>
</feature>
<feature type="region of interest" description="Disordered" evidence="13">
    <location>
        <begin position="1301"/>
        <end position="1326"/>
    </location>
</feature>
<evidence type="ECO:0000256" key="12">
    <source>
        <dbReference type="ARBA" id="ARBA00048679"/>
    </source>
</evidence>
<keyword evidence="7" id="KW-0808">Transferase</keyword>
<comment type="catalytic activity">
    <reaction evidence="11">
        <text>L-threonyl-[protein] + ATP = O-phospho-L-threonyl-[protein] + ADP + H(+)</text>
        <dbReference type="Rhea" id="RHEA:46608"/>
        <dbReference type="Rhea" id="RHEA-COMP:11060"/>
        <dbReference type="Rhea" id="RHEA-COMP:11605"/>
        <dbReference type="ChEBI" id="CHEBI:15378"/>
        <dbReference type="ChEBI" id="CHEBI:30013"/>
        <dbReference type="ChEBI" id="CHEBI:30616"/>
        <dbReference type="ChEBI" id="CHEBI:61977"/>
        <dbReference type="ChEBI" id="CHEBI:456216"/>
        <dbReference type="EC" id="2.7.11.1"/>
    </reaction>
</comment>
<evidence type="ECO:0000256" key="1">
    <source>
        <dbReference type="ARBA" id="ARBA00001946"/>
    </source>
</evidence>
<feature type="compositionally biased region" description="Basic residues" evidence="13">
    <location>
        <begin position="2038"/>
        <end position="2047"/>
    </location>
</feature>
<dbReference type="CDD" id="cd13983">
    <property type="entry name" value="STKc_WNK"/>
    <property type="match status" value="1"/>
</dbReference>
<dbReference type="FunFam" id="3.10.20.90:FF:000012">
    <property type="entry name" value="Serine/threonine-protein kinase WNK1 isoform 2"/>
    <property type="match status" value="1"/>
</dbReference>
<keyword evidence="10" id="KW-0067">ATP-binding</keyword>
<keyword evidence="4" id="KW-0963">Cytoplasm</keyword>
<evidence type="ECO:0000256" key="13">
    <source>
        <dbReference type="SAM" id="MobiDB-lite"/>
    </source>
</evidence>
<comment type="subcellular location">
    <subcellularLocation>
        <location evidence="2">Cytoplasm</location>
    </subcellularLocation>
</comment>
<feature type="compositionally biased region" description="Polar residues" evidence="13">
    <location>
        <begin position="1301"/>
        <end position="1318"/>
    </location>
</feature>
<evidence type="ECO:0000256" key="9">
    <source>
        <dbReference type="ARBA" id="ARBA00022777"/>
    </source>
</evidence>
<dbReference type="InterPro" id="IPR024678">
    <property type="entry name" value="Kinase_OSR1/WNK_CCT"/>
</dbReference>
<feature type="compositionally biased region" description="Low complexity" evidence="13">
    <location>
        <begin position="582"/>
        <end position="595"/>
    </location>
</feature>
<accession>A0A2D0R0H3</accession>
<dbReference type="RefSeq" id="XP_017324142.2">
    <property type="nucleotide sequence ID" value="XM_017468653.3"/>
</dbReference>
<feature type="region of interest" description="Disordered" evidence="13">
    <location>
        <begin position="44"/>
        <end position="64"/>
    </location>
</feature>
<dbReference type="PROSITE" id="PS50011">
    <property type="entry name" value="PROTEIN_KINASE_DOM"/>
    <property type="match status" value="1"/>
</dbReference>
<dbReference type="Proteomes" id="UP000221080">
    <property type="component" value="Chromosome 5"/>
</dbReference>
<dbReference type="Pfam" id="PF12202">
    <property type="entry name" value="OSR1_C"/>
    <property type="match status" value="1"/>
</dbReference>
<evidence type="ECO:0000256" key="2">
    <source>
        <dbReference type="ARBA" id="ARBA00004496"/>
    </source>
</evidence>
<feature type="region of interest" description="Disordered" evidence="13">
    <location>
        <begin position="1611"/>
        <end position="1700"/>
    </location>
</feature>
<feature type="compositionally biased region" description="Low complexity" evidence="13">
    <location>
        <begin position="863"/>
        <end position="872"/>
    </location>
</feature>
<feature type="region of interest" description="Disordered" evidence="13">
    <location>
        <begin position="1"/>
        <end position="22"/>
    </location>
</feature>
<evidence type="ECO:0000313" key="16">
    <source>
        <dbReference type="RefSeq" id="XP_017324142.2"/>
    </source>
</evidence>
<feature type="compositionally biased region" description="Low complexity" evidence="13">
    <location>
        <begin position="2138"/>
        <end position="2152"/>
    </location>
</feature>
<dbReference type="EC" id="2.7.11.1" evidence="3"/>
<gene>
    <name evidence="16" type="primary">LOC108265865</name>
</gene>
<name>A0A2D0R0H3_ICTPU</name>
<dbReference type="FunFam" id="3.10.20.90:FF:000007">
    <property type="entry name" value="Serine/threonine-protein kinase WNK1 isoform 1"/>
    <property type="match status" value="1"/>
</dbReference>
<comment type="cofactor">
    <cofactor evidence="1">
        <name>Mg(2+)</name>
        <dbReference type="ChEBI" id="CHEBI:18420"/>
    </cofactor>
</comment>
<feature type="region of interest" description="Disordered" evidence="13">
    <location>
        <begin position="715"/>
        <end position="734"/>
    </location>
</feature>
<dbReference type="SMART" id="SM00220">
    <property type="entry name" value="S_TKc"/>
    <property type="match status" value="1"/>
</dbReference>
<dbReference type="InterPro" id="IPR008271">
    <property type="entry name" value="Ser/Thr_kinase_AS"/>
</dbReference>
<feature type="compositionally biased region" description="Low complexity" evidence="13">
    <location>
        <begin position="1727"/>
        <end position="1744"/>
    </location>
</feature>
<feature type="region of interest" description="Disordered" evidence="13">
    <location>
        <begin position="1349"/>
        <end position="1400"/>
    </location>
</feature>
<feature type="compositionally biased region" description="Low complexity" evidence="13">
    <location>
        <begin position="1965"/>
        <end position="1976"/>
    </location>
</feature>
<dbReference type="Pfam" id="PF00069">
    <property type="entry name" value="Pkinase"/>
    <property type="match status" value="1"/>
</dbReference>
<evidence type="ECO:0000259" key="14">
    <source>
        <dbReference type="PROSITE" id="PS50011"/>
    </source>
</evidence>
<keyword evidence="5" id="KW-0723">Serine/threonine-protein kinase</keyword>
<dbReference type="GeneID" id="108265865"/>
<feature type="region of interest" description="Disordered" evidence="13">
    <location>
        <begin position="115"/>
        <end position="179"/>
    </location>
</feature>
<evidence type="ECO:0000256" key="11">
    <source>
        <dbReference type="ARBA" id="ARBA00047899"/>
    </source>
</evidence>
<sequence>METGSGPKPADGPSISKCPSVPNSQCELNGNIYESVSEGNVNMMDGSGAVRGGSDPSAYPPPSSYLRVSGRQRFIRRSLWFADDEQAHEAPEYDVRSDMATVCLRTIVDRTRGAWSSLQEGSSTESQAGQKDSATESTSADEDKDRAGSSVITGAPNGGKSSMKTASEENEEEAEMKAVATSPSGRFLKFDIELGRGSFKTVYKGLDTETWVEVAWCELQDRKLSKVERQRFKEEAEMLKGLQHPNIVRFYDFWESLLKGKKCIVLVTELMTSGTLKTYLKRFKVMKPKVLRSWCRQILKGLHFLHTRAPPIIHRDLKCDNIFITGPTGSVKIGDLGLATLKRASFAKSVIGTPEFMAPEMYEEHYDESVDVYAFGMCMLEMATSEYPYSECQNAAQIYRKVTSGVKPASYNKVKDPEVKEIIGECICQNKEERYSIKDLLNHAFFAEDTGVRVELAEEDDGRKASIALKLWVEDSRKLKGKYKDSGAIEFTFDLEKEVPEGVAQEMVESGLFHESDAKIVGKSIRDRVALIKWRRERTVTSAMQSGVAQTMQVQVPLGSVPTVCEPIGMLEPEETEADQHAQLAQLSSSTTSATSDSGIGSIIYSDSHSSSLHSVIYPSLQEPVSTAVQQCHVTGRFLTSHDPDFEVWSCSPGAGSKTGFRRQSTTVIDTLRDHSYIQSVFQPVSPDSNPLPQLELKEMKGNDSFTAKLLLSPLPSDTRRHSDSSVPLSPESESDGIFSKSLGCRYCLNHAPLTPHPLCTSCRLLFLSRTRTTKSSIPCVFVPTPCICGDQLVSPTGLLLGVGGHRGSLSEDSALSELNKSLENITGNKHVPNPALLRVPSMVFKTGPSRSVRSHGDENELTESLSSEQTSKMATHRRASVCMGDRTVMYPSSTLGLQSQPASAASLQVPGHLLQPSQSYVQAVPNTVPLQPSYVPACQPVQPQTFSSLPSTAQQQATIIQSVQSTPAQSASTIPQMVNVQSCPLTRLSGQPIAQANATVPQSYTPGVQQLASTHILPPLQQAEAGQTLPSLQQATQNVLPDQQSAGSTVQHLTNVQNLPASQCSVQPISGYIAVQHASTVQSFQEAAALKLSMQASQRGAPSLQHGLSGATTMGQDDSLLSGQATKQKGLHAAGMIAAGKSDFKESAILTAPSQTSHKIEVPAQLAPTSQQSLVQSFAAQQVQIHQTSSSQKQTHLTQGAPSNNNQSQVGLPALVSSCQSSAPVHTTLTIAVPVHSSQTAVTVAPHATAVPGHYAQTAPAAQLTTSVPKGIAPDPLSTGESLDMNQELQASAVTTKMTQQTQPSSNITTPHIQQCSEGGRGASQPATEVFAEECALDKQTTVAAYDSVNSDATSGKEMSDGNEGTHGGRSESRVRKHHRKSSRTRSRQEKTGKPKLSMLNVCNTGDKMVECQLETHNHKMVTFKFDLDGDAPEEIATYMVENDFILLLEKEMFIEQLKDIVEKAEDILNEDAEGEKSSGQLSQPHQNLKGGSGFEGANPQQTQSNQLVYQQNVLHTGKRWFIICPVAETTNNGEDNITAKDPEGTPAAQMQDISIGEARPLQNKPLLSNAALSAPEHTQTVDDPQSTHSAGMSMVADIPCCPIAPPTSQADIVKNVPPSQPASHDPNPVSDTSLSQVQPVVLQQPFSTPVPPPTQSQPPSPAHQTQQGPPTTSGPTTSHTQPGSGPAESDGEGPPRLEFTDRTIKTLDEKLRNLLYQEHNPSQCTSSTSDPPGSPPVSDSQSNDGPLRRGEVLPQIPERGDSLGTLSDSAVAPLNRQLTTDLEGNSDGHRTSKSRFQVVPTAPDIVQSLECGRKSRTSCSSAAPGHTEEEAAVTTNVGVSTVNENGGQTMQMRHSNRYSAPPNLYQDMLTSSVVALTSMPHAQTSLSMDAAAQHGLHLSTDSGEEDNLPHKPAQAITSQSEHSGSDLVKRAVAFFRRSGRSSSVQSSDSPSRPPVLNGHAPRVSSHAHSAYVSSDNDSEFEDADMKKELQKLREKHMKEISELQAHQRRELEQLYSRLGRPVPPSVGFPHAVPPTGRRRRTSKNKLKACKLLNPTVQQLKSNHASSPAETCSSISGSPAKSLVLGNSSVASSMAALQSPVSEPLQPVQTQQPCSLKVSLSSDNIYDSAPHALQGQGSSHCSGTTSASSASNQPSALSPVAMPVPDPQPFTTLAQAQTNNSNNKKRTFTEDLHKLVDDWAKETLAAGPQSRPSLNQIKQLQRHQDLKGMPTHMSGATVQMRASVPPNLLPFQLPLPCPLSAAPGPSVPPTLSKTPSPILRPSYMLPTGPFGGAMPASGYQTQWPQVPCPVGTMGPVNMIGASGIGAPLPPLVNPAVQTFPMALNGSQNPTCRGSARTV</sequence>
<keyword evidence="15" id="KW-1185">Reference proteome</keyword>
<dbReference type="PROSITE" id="PS00108">
    <property type="entry name" value="PROTEIN_KINASE_ST"/>
    <property type="match status" value="1"/>
</dbReference>
<evidence type="ECO:0000256" key="4">
    <source>
        <dbReference type="ARBA" id="ARBA00022490"/>
    </source>
</evidence>
<dbReference type="FunFam" id="1.10.510.10:FF:000006">
    <property type="entry name" value="Serine/threonine-protein kinase WNK1 isoform 2"/>
    <property type="match status" value="1"/>
</dbReference>
<feature type="region of interest" description="Disordered" evidence="13">
    <location>
        <begin position="2027"/>
        <end position="2047"/>
    </location>
</feature>
<dbReference type="SUPFAM" id="SSF56112">
    <property type="entry name" value="Protein kinase-like (PK-like)"/>
    <property type="match status" value="1"/>
</dbReference>
<feature type="compositionally biased region" description="Low complexity" evidence="13">
    <location>
        <begin position="1664"/>
        <end position="1688"/>
    </location>
</feature>
<feature type="region of interest" description="Disordered" evidence="13">
    <location>
        <begin position="848"/>
        <end position="878"/>
    </location>
</feature>
<protein>
    <recommendedName>
        <fullName evidence="3">non-specific serine/threonine protein kinase</fullName>
        <ecNumber evidence="3">2.7.11.1</ecNumber>
    </recommendedName>
</protein>
<dbReference type="OrthoDB" id="4062651at2759"/>
<feature type="region of interest" description="Disordered" evidence="13">
    <location>
        <begin position="2128"/>
        <end position="2187"/>
    </location>
</feature>
<feature type="region of interest" description="Disordered" evidence="13">
    <location>
        <begin position="1940"/>
        <end position="1985"/>
    </location>
</feature>
<feature type="region of interest" description="Disordered" evidence="13">
    <location>
        <begin position="1722"/>
        <end position="1772"/>
    </location>
</feature>
<feature type="domain" description="Protein kinase" evidence="14">
    <location>
        <begin position="188"/>
        <end position="446"/>
    </location>
</feature>
<feature type="region of interest" description="Disordered" evidence="13">
    <location>
        <begin position="1473"/>
        <end position="1502"/>
    </location>
</feature>
<feature type="compositionally biased region" description="Polar residues" evidence="13">
    <location>
        <begin position="1479"/>
        <end position="1488"/>
    </location>
</feature>
<feature type="compositionally biased region" description="Pro residues" evidence="13">
    <location>
        <begin position="1650"/>
        <end position="1663"/>
    </location>
</feature>
<keyword evidence="8" id="KW-0547">Nucleotide-binding</keyword>
<evidence type="ECO:0000256" key="3">
    <source>
        <dbReference type="ARBA" id="ARBA00012513"/>
    </source>
</evidence>
<feature type="compositionally biased region" description="Basic residues" evidence="13">
    <location>
        <begin position="1376"/>
        <end position="1387"/>
    </location>
</feature>
<dbReference type="InterPro" id="IPR050588">
    <property type="entry name" value="WNK_Ser-Thr_kinase"/>
</dbReference>
<dbReference type="GO" id="GO:0004674">
    <property type="term" value="F:protein serine/threonine kinase activity"/>
    <property type="evidence" value="ECO:0007669"/>
    <property type="project" value="UniProtKB-KW"/>
</dbReference>
<reference evidence="15" key="1">
    <citation type="journal article" date="2016" name="Nat. Commun.">
        <title>The channel catfish genome sequence provides insights into the evolution of scale formation in teleosts.</title>
        <authorList>
            <person name="Liu Z."/>
            <person name="Liu S."/>
            <person name="Yao J."/>
            <person name="Bao L."/>
            <person name="Zhang J."/>
            <person name="Li Y."/>
            <person name="Jiang C."/>
            <person name="Sun L."/>
            <person name="Wang R."/>
            <person name="Zhang Y."/>
            <person name="Zhou T."/>
            <person name="Zeng Q."/>
            <person name="Fu Q."/>
            <person name="Gao S."/>
            <person name="Li N."/>
            <person name="Koren S."/>
            <person name="Jiang Y."/>
            <person name="Zimin A."/>
            <person name="Xu P."/>
            <person name="Phillippy A.M."/>
            <person name="Geng X."/>
            <person name="Song L."/>
            <person name="Sun F."/>
            <person name="Li C."/>
            <person name="Wang X."/>
            <person name="Chen A."/>
            <person name="Jin Y."/>
            <person name="Yuan Z."/>
            <person name="Yang Y."/>
            <person name="Tan S."/>
            <person name="Peatman E."/>
            <person name="Lu J."/>
            <person name="Qin Z."/>
            <person name="Dunham R."/>
            <person name="Li Z."/>
            <person name="Sonstegard T."/>
            <person name="Feng J."/>
            <person name="Danzmann R.G."/>
            <person name="Schroeder S."/>
            <person name="Scheffler B."/>
            <person name="Duke M.V."/>
            <person name="Ballard L."/>
            <person name="Kucuktas H."/>
            <person name="Kaltenboeck L."/>
            <person name="Liu H."/>
            <person name="Armbruster J."/>
            <person name="Xie Y."/>
            <person name="Kirby M.L."/>
            <person name="Tian Y."/>
            <person name="Flanagan M.E."/>
            <person name="Mu W."/>
            <person name="Waldbieser G.C."/>
        </authorList>
    </citation>
    <scope>NUCLEOTIDE SEQUENCE [LARGE SCALE GENOMIC DNA]</scope>
    <source>
        <strain evidence="15">SDA103</strain>
    </source>
</reference>
<dbReference type="PANTHER" id="PTHR13902">
    <property type="entry name" value="SERINE/THREONINE-PROTEIN KINASE WNK WITH NO LYSINE -RELATED"/>
    <property type="match status" value="1"/>
</dbReference>
<dbReference type="Gene3D" id="3.30.200.20">
    <property type="entry name" value="Phosphorylase Kinase, domain 1"/>
    <property type="match status" value="1"/>
</dbReference>
<evidence type="ECO:0000256" key="6">
    <source>
        <dbReference type="ARBA" id="ARBA00022553"/>
    </source>
</evidence>
<dbReference type="InterPro" id="IPR011009">
    <property type="entry name" value="Kinase-like_dom_sf"/>
</dbReference>
<feature type="region of interest" description="Disordered" evidence="13">
    <location>
        <begin position="575"/>
        <end position="595"/>
    </location>
</feature>
<keyword evidence="6" id="KW-0597">Phosphoprotein</keyword>
<dbReference type="KEGG" id="ipu:108265865"/>
<reference evidence="16" key="2">
    <citation type="submission" date="2025-08" db="UniProtKB">
        <authorList>
            <consortium name="RefSeq"/>
        </authorList>
    </citation>
    <scope>IDENTIFICATION</scope>
    <source>
        <tissue evidence="16">Blood</tissue>
    </source>
</reference>
<feature type="compositionally biased region" description="Low complexity" evidence="13">
    <location>
        <begin position="1635"/>
        <end position="1649"/>
    </location>
</feature>
<dbReference type="Gene3D" id="1.10.510.10">
    <property type="entry name" value="Transferase(Phosphotransferase) domain 1"/>
    <property type="match status" value="1"/>
</dbReference>
<evidence type="ECO:0000256" key="5">
    <source>
        <dbReference type="ARBA" id="ARBA00022527"/>
    </source>
</evidence>
<comment type="catalytic activity">
    <reaction evidence="12">
        <text>L-seryl-[protein] + ATP = O-phospho-L-seryl-[protein] + ADP + H(+)</text>
        <dbReference type="Rhea" id="RHEA:17989"/>
        <dbReference type="Rhea" id="RHEA-COMP:9863"/>
        <dbReference type="Rhea" id="RHEA-COMP:11604"/>
        <dbReference type="ChEBI" id="CHEBI:15378"/>
        <dbReference type="ChEBI" id="CHEBI:29999"/>
        <dbReference type="ChEBI" id="CHEBI:30616"/>
        <dbReference type="ChEBI" id="CHEBI:83421"/>
        <dbReference type="ChEBI" id="CHEBI:456216"/>
        <dbReference type="EC" id="2.7.11.1"/>
    </reaction>
</comment>
<dbReference type="Pfam" id="PF24889">
    <property type="entry name" value="CCTL2_WNK"/>
    <property type="match status" value="1"/>
</dbReference>
<organism evidence="15 16">
    <name type="scientific">Ictalurus punctatus</name>
    <name type="common">Channel catfish</name>
    <name type="synonym">Silurus punctatus</name>
    <dbReference type="NCBI Taxonomy" id="7998"/>
    <lineage>
        <taxon>Eukaryota</taxon>
        <taxon>Metazoa</taxon>
        <taxon>Chordata</taxon>
        <taxon>Craniata</taxon>
        <taxon>Vertebrata</taxon>
        <taxon>Euteleostomi</taxon>
        <taxon>Actinopterygii</taxon>
        <taxon>Neopterygii</taxon>
        <taxon>Teleostei</taxon>
        <taxon>Ostariophysi</taxon>
        <taxon>Siluriformes</taxon>
        <taxon>Ictaluridae</taxon>
        <taxon>Ictalurus</taxon>
    </lineage>
</organism>
<feature type="region of interest" description="Disordered" evidence="13">
    <location>
        <begin position="1901"/>
        <end position="1926"/>
    </location>
</feature>
<dbReference type="GO" id="GO:0005524">
    <property type="term" value="F:ATP binding"/>
    <property type="evidence" value="ECO:0007669"/>
    <property type="project" value="UniProtKB-KW"/>
</dbReference>
<evidence type="ECO:0000256" key="8">
    <source>
        <dbReference type="ARBA" id="ARBA00022741"/>
    </source>
</evidence>
<evidence type="ECO:0000313" key="15">
    <source>
        <dbReference type="Proteomes" id="UP000221080"/>
    </source>
</evidence>
<proteinExistence type="predicted"/>